<feature type="transmembrane region" description="Helical" evidence="7">
    <location>
        <begin position="96"/>
        <end position="113"/>
    </location>
</feature>
<sequence>MTHLSDTVRFCFPASSPPPPELPLNTRPYTRNEAVTDDTHSNSNMARGPAHAPRGSDSSQYRPDAINWGRQERADLAKDIIPFAPLAILRSYAPDWLLAALLWGVLAILNKSGGHKREFSLNDISIQHSHAVHERVPPFLLGIISAGIPLAILVPLSLFIGKSRWDTHNAVIGLFMSYTMTGVVTQIIKMSVGRPRPDLIARCLPREGAADHPVFGLSTVEICTSTNKLVLDDGFKSFPSGHSSLSFAGLGFLSLYLAGKMHLWDVKGHRTRAWFALSPLLGGIMVAISRTEDNRHHWQDVLVGSLLGLFIAWVSYRTYYPKLSHRQCHLPLAPKFAEADDEETARGDRVRLLSEEEGARPRASEEEVAWRS</sequence>
<keyword evidence="5 7" id="KW-0472">Membrane</keyword>
<dbReference type="Pfam" id="PF01569">
    <property type="entry name" value="PAP2"/>
    <property type="match status" value="1"/>
</dbReference>
<dbReference type="SUPFAM" id="SSF48317">
    <property type="entry name" value="Acid phosphatase/Vanadium-dependent haloperoxidase"/>
    <property type="match status" value="1"/>
</dbReference>
<feature type="compositionally biased region" description="Basic and acidic residues" evidence="6">
    <location>
        <begin position="344"/>
        <end position="372"/>
    </location>
</feature>
<dbReference type="SMART" id="SM00014">
    <property type="entry name" value="acidPPc"/>
    <property type="match status" value="1"/>
</dbReference>
<comment type="similarity">
    <text evidence="2">Belongs to the PA-phosphatase related phosphoesterase family.</text>
</comment>
<dbReference type="Proteomes" id="UP001182556">
    <property type="component" value="Unassembled WGS sequence"/>
</dbReference>
<proteinExistence type="inferred from homology"/>
<name>A0AAD9CYA9_PAPLA</name>
<dbReference type="GO" id="GO:0008195">
    <property type="term" value="F:phosphatidate phosphatase activity"/>
    <property type="evidence" value="ECO:0007669"/>
    <property type="project" value="TreeGrafter"/>
</dbReference>
<evidence type="ECO:0000256" key="2">
    <source>
        <dbReference type="ARBA" id="ARBA00008816"/>
    </source>
</evidence>
<evidence type="ECO:0000256" key="7">
    <source>
        <dbReference type="SAM" id="Phobius"/>
    </source>
</evidence>
<dbReference type="CDD" id="cd03390">
    <property type="entry name" value="PAP2_containing_1_like"/>
    <property type="match status" value="1"/>
</dbReference>
<feature type="domain" description="Phosphatidic acid phosphatase type 2/haloperoxidase" evidence="8">
    <location>
        <begin position="169"/>
        <end position="316"/>
    </location>
</feature>
<dbReference type="PANTHER" id="PTHR10165">
    <property type="entry name" value="LIPID PHOSPHATE PHOSPHATASE"/>
    <property type="match status" value="1"/>
</dbReference>
<feature type="transmembrane region" description="Helical" evidence="7">
    <location>
        <begin position="301"/>
        <end position="320"/>
    </location>
</feature>
<feature type="transmembrane region" description="Helical" evidence="7">
    <location>
        <begin position="139"/>
        <end position="159"/>
    </location>
</feature>
<evidence type="ECO:0000259" key="8">
    <source>
        <dbReference type="SMART" id="SM00014"/>
    </source>
</evidence>
<dbReference type="GO" id="GO:0006644">
    <property type="term" value="P:phospholipid metabolic process"/>
    <property type="evidence" value="ECO:0007669"/>
    <property type="project" value="InterPro"/>
</dbReference>
<keyword evidence="4 7" id="KW-1133">Transmembrane helix</keyword>
<organism evidence="9 10">
    <name type="scientific">Papiliotrema laurentii</name>
    <name type="common">Cryptococcus laurentii</name>
    <dbReference type="NCBI Taxonomy" id="5418"/>
    <lineage>
        <taxon>Eukaryota</taxon>
        <taxon>Fungi</taxon>
        <taxon>Dikarya</taxon>
        <taxon>Basidiomycota</taxon>
        <taxon>Agaricomycotina</taxon>
        <taxon>Tremellomycetes</taxon>
        <taxon>Tremellales</taxon>
        <taxon>Rhynchogastremaceae</taxon>
        <taxon>Papiliotrema</taxon>
    </lineage>
</organism>
<evidence type="ECO:0000256" key="5">
    <source>
        <dbReference type="ARBA" id="ARBA00023136"/>
    </source>
</evidence>
<keyword evidence="10" id="KW-1185">Reference proteome</keyword>
<accession>A0AAD9CYA9</accession>
<dbReference type="InterPro" id="IPR043216">
    <property type="entry name" value="PAP-like"/>
</dbReference>
<dbReference type="InterPro" id="IPR000326">
    <property type="entry name" value="PAP2/HPO"/>
</dbReference>
<gene>
    <name evidence="9" type="ORF">DB88DRAFT_493393</name>
</gene>
<dbReference type="InterPro" id="IPR036938">
    <property type="entry name" value="PAP2/HPO_sf"/>
</dbReference>
<evidence type="ECO:0000256" key="3">
    <source>
        <dbReference type="ARBA" id="ARBA00022692"/>
    </source>
</evidence>
<reference evidence="9" key="1">
    <citation type="submission" date="2023-02" db="EMBL/GenBank/DDBJ databases">
        <title>Identification and recombinant expression of a fungal hydrolase from Papiliotrema laurentii that hydrolyzes apple cutin and clears colloidal polyester polyurethane.</title>
        <authorList>
            <consortium name="DOE Joint Genome Institute"/>
            <person name="Roman V.A."/>
            <person name="Bojanowski C."/>
            <person name="Crable B.R."/>
            <person name="Wagner D.N."/>
            <person name="Hung C.S."/>
            <person name="Nadeau L.J."/>
            <person name="Schratz L."/>
            <person name="Haridas S."/>
            <person name="Pangilinan J."/>
            <person name="Lipzen A."/>
            <person name="Na H."/>
            <person name="Yan M."/>
            <person name="Ng V."/>
            <person name="Grigoriev I.V."/>
            <person name="Spatafora J.W."/>
            <person name="Barlow D."/>
            <person name="Biffinger J."/>
            <person name="Kelley-Loughnane N."/>
            <person name="Varaljay V.A."/>
            <person name="Crookes-Goodson W.J."/>
        </authorList>
    </citation>
    <scope>NUCLEOTIDE SEQUENCE</scope>
    <source>
        <strain evidence="9">5307AH</strain>
    </source>
</reference>
<feature type="transmembrane region" description="Helical" evidence="7">
    <location>
        <begin position="171"/>
        <end position="188"/>
    </location>
</feature>
<dbReference type="Gene3D" id="1.20.144.10">
    <property type="entry name" value="Phosphatidic acid phosphatase type 2/haloperoxidase"/>
    <property type="match status" value="1"/>
</dbReference>
<comment type="caution">
    <text evidence="9">The sequence shown here is derived from an EMBL/GenBank/DDBJ whole genome shotgun (WGS) entry which is preliminary data.</text>
</comment>
<feature type="transmembrane region" description="Helical" evidence="7">
    <location>
        <begin position="271"/>
        <end position="289"/>
    </location>
</feature>
<evidence type="ECO:0000256" key="4">
    <source>
        <dbReference type="ARBA" id="ARBA00022989"/>
    </source>
</evidence>
<evidence type="ECO:0000256" key="6">
    <source>
        <dbReference type="SAM" id="MobiDB-lite"/>
    </source>
</evidence>
<protein>
    <submittedName>
        <fullName evidence="9">Phospholipid metabolism-related protein</fullName>
    </submittedName>
</protein>
<dbReference type="FunFam" id="1.20.144.10:FF:000017">
    <property type="entry name" value="Diacylglycerol pyrophosphate phosphatase 1"/>
    <property type="match status" value="1"/>
</dbReference>
<dbReference type="EMBL" id="JAODAN010000007">
    <property type="protein sequence ID" value="KAK1922989.1"/>
    <property type="molecule type" value="Genomic_DNA"/>
</dbReference>
<dbReference type="PANTHER" id="PTHR10165:SF35">
    <property type="entry name" value="RE23632P"/>
    <property type="match status" value="1"/>
</dbReference>
<evidence type="ECO:0000256" key="1">
    <source>
        <dbReference type="ARBA" id="ARBA00004141"/>
    </source>
</evidence>
<keyword evidence="3 7" id="KW-0812">Transmembrane</keyword>
<feature type="region of interest" description="Disordered" evidence="6">
    <location>
        <begin position="1"/>
        <end position="63"/>
    </location>
</feature>
<evidence type="ECO:0000313" key="9">
    <source>
        <dbReference type="EMBL" id="KAK1922989.1"/>
    </source>
</evidence>
<evidence type="ECO:0000313" key="10">
    <source>
        <dbReference type="Proteomes" id="UP001182556"/>
    </source>
</evidence>
<comment type="subcellular location">
    <subcellularLocation>
        <location evidence="1">Membrane</location>
        <topology evidence="1">Multi-pass membrane protein</topology>
    </subcellularLocation>
</comment>
<dbReference type="GO" id="GO:0016020">
    <property type="term" value="C:membrane"/>
    <property type="evidence" value="ECO:0007669"/>
    <property type="project" value="UniProtKB-SubCell"/>
</dbReference>
<dbReference type="GO" id="GO:0046839">
    <property type="term" value="P:phospholipid dephosphorylation"/>
    <property type="evidence" value="ECO:0007669"/>
    <property type="project" value="TreeGrafter"/>
</dbReference>
<dbReference type="AlphaFoldDB" id="A0AAD9CYA9"/>
<feature type="region of interest" description="Disordered" evidence="6">
    <location>
        <begin position="340"/>
        <end position="372"/>
    </location>
</feature>
<feature type="transmembrane region" description="Helical" evidence="7">
    <location>
        <begin position="241"/>
        <end position="259"/>
    </location>
</feature>